<dbReference type="SUPFAM" id="SSF144232">
    <property type="entry name" value="HIT/MYND zinc finger-like"/>
    <property type="match status" value="1"/>
</dbReference>
<evidence type="ECO:0000256" key="5">
    <source>
        <dbReference type="ARBA" id="ARBA00022679"/>
    </source>
</evidence>
<dbReference type="GO" id="GO:0008270">
    <property type="term" value="F:zinc ion binding"/>
    <property type="evidence" value="ECO:0007669"/>
    <property type="project" value="UniProtKB-KW"/>
</dbReference>
<dbReference type="AlphaFoldDB" id="A0AAE1KBE1"/>
<keyword evidence="7" id="KW-0479">Metal-binding</keyword>
<comment type="catalytic activity">
    <reaction evidence="14">
        <text>L-lysyl-[protein] + 3 S-adenosyl-L-methionine = N(6),N(6),N(6)-trimethyl-L-lysyl-[protein] + 3 S-adenosyl-L-homocysteine + 3 H(+)</text>
        <dbReference type="Rhea" id="RHEA:54192"/>
        <dbReference type="Rhea" id="RHEA-COMP:9752"/>
        <dbReference type="Rhea" id="RHEA-COMP:13826"/>
        <dbReference type="ChEBI" id="CHEBI:15378"/>
        <dbReference type="ChEBI" id="CHEBI:29969"/>
        <dbReference type="ChEBI" id="CHEBI:57856"/>
        <dbReference type="ChEBI" id="CHEBI:59789"/>
        <dbReference type="ChEBI" id="CHEBI:61961"/>
    </reaction>
    <physiologicalReaction direction="left-to-right" evidence="14">
        <dbReference type="Rhea" id="RHEA:54193"/>
    </physiologicalReaction>
</comment>
<proteinExistence type="predicted"/>
<dbReference type="EMBL" id="JAWQEG010002606">
    <property type="protein sequence ID" value="KAK3870801.1"/>
    <property type="molecule type" value="Genomic_DNA"/>
</dbReference>
<comment type="subcellular location">
    <subcellularLocation>
        <location evidence="1">Cytoplasm</location>
    </subcellularLocation>
</comment>
<accession>A0AAE1KBE1</accession>
<dbReference type="CDD" id="cd10521">
    <property type="entry name" value="SET_SMYD5"/>
    <property type="match status" value="1"/>
</dbReference>
<evidence type="ECO:0000256" key="12">
    <source>
        <dbReference type="ARBA" id="ARBA00047545"/>
    </source>
</evidence>
<evidence type="ECO:0000256" key="11">
    <source>
        <dbReference type="ARBA" id="ARBA00033038"/>
    </source>
</evidence>
<dbReference type="InterPro" id="IPR001214">
    <property type="entry name" value="SET_dom"/>
</dbReference>
<dbReference type="SUPFAM" id="SSF82199">
    <property type="entry name" value="SET domain"/>
    <property type="match status" value="1"/>
</dbReference>
<evidence type="ECO:0000256" key="18">
    <source>
        <dbReference type="SAM" id="MobiDB-lite"/>
    </source>
</evidence>
<dbReference type="GO" id="GO:0045814">
    <property type="term" value="P:negative regulation of gene expression, epigenetic"/>
    <property type="evidence" value="ECO:0007669"/>
    <property type="project" value="TreeGrafter"/>
</dbReference>
<comment type="catalytic activity">
    <reaction evidence="13">
        <text>L-lysyl(20)-[histone H4] + 3 S-adenosyl-L-methionine = N(6),N(6),N(6)-trimethyl-L-lysyl(20)-[histone H4] + 3 S-adenosyl-L-homocysteine + 3 H(+)</text>
        <dbReference type="Rhea" id="RHEA:64456"/>
        <dbReference type="Rhea" id="RHEA-COMP:15554"/>
        <dbReference type="Rhea" id="RHEA-COMP:15998"/>
        <dbReference type="ChEBI" id="CHEBI:15378"/>
        <dbReference type="ChEBI" id="CHEBI:29969"/>
        <dbReference type="ChEBI" id="CHEBI:57856"/>
        <dbReference type="ChEBI" id="CHEBI:59789"/>
        <dbReference type="ChEBI" id="CHEBI:61961"/>
        <dbReference type="EC" id="2.1.1.372"/>
    </reaction>
</comment>
<dbReference type="PANTHER" id="PTHR46402:SF2">
    <property type="entry name" value="HISTONE-LYSINE N-TRIMETHYLTRANSFERASE SMYD5"/>
    <property type="match status" value="1"/>
</dbReference>
<evidence type="ECO:0000256" key="15">
    <source>
        <dbReference type="ARBA" id="ARBA00049768"/>
    </source>
</evidence>
<dbReference type="InterPro" id="IPR044422">
    <property type="entry name" value="SMYD5_SET"/>
</dbReference>
<evidence type="ECO:0000256" key="16">
    <source>
        <dbReference type="ARBA" id="ARBA00049789"/>
    </source>
</evidence>
<evidence type="ECO:0000313" key="21">
    <source>
        <dbReference type="Proteomes" id="UP001286313"/>
    </source>
</evidence>
<evidence type="ECO:0000256" key="4">
    <source>
        <dbReference type="ARBA" id="ARBA00022603"/>
    </source>
</evidence>
<evidence type="ECO:0000256" key="6">
    <source>
        <dbReference type="ARBA" id="ARBA00022691"/>
    </source>
</evidence>
<evidence type="ECO:0000256" key="17">
    <source>
        <dbReference type="ARBA" id="ARBA00049806"/>
    </source>
</evidence>
<reference evidence="20" key="1">
    <citation type="submission" date="2023-10" db="EMBL/GenBank/DDBJ databases">
        <title>Genome assemblies of two species of porcelain crab, Petrolisthes cinctipes and Petrolisthes manimaculis (Anomura: Porcellanidae).</title>
        <authorList>
            <person name="Angst P."/>
        </authorList>
    </citation>
    <scope>NUCLEOTIDE SEQUENCE</scope>
    <source>
        <strain evidence="20">PB745_01</strain>
        <tissue evidence="20">Gill</tissue>
    </source>
</reference>
<keyword evidence="3" id="KW-0963">Cytoplasm</keyword>
<evidence type="ECO:0000256" key="2">
    <source>
        <dbReference type="ARBA" id="ARBA00012178"/>
    </source>
</evidence>
<dbReference type="PANTHER" id="PTHR46402">
    <property type="entry name" value="SET AND MYND DOMAIN-CONTAINING PROTEIN 5"/>
    <property type="match status" value="1"/>
</dbReference>
<dbReference type="SMART" id="SM00317">
    <property type="entry name" value="SET"/>
    <property type="match status" value="1"/>
</dbReference>
<evidence type="ECO:0000259" key="19">
    <source>
        <dbReference type="PROSITE" id="PS50280"/>
    </source>
</evidence>
<dbReference type="Gene3D" id="2.170.270.10">
    <property type="entry name" value="SET domain"/>
    <property type="match status" value="1"/>
</dbReference>
<dbReference type="EC" id="2.1.1.372" evidence="10"/>
<dbReference type="Proteomes" id="UP001286313">
    <property type="component" value="Unassembled WGS sequence"/>
</dbReference>
<gene>
    <name evidence="20" type="ORF">Pcinc_023997</name>
</gene>
<feature type="region of interest" description="Disordered" evidence="18">
    <location>
        <begin position="440"/>
        <end position="461"/>
    </location>
</feature>
<evidence type="ECO:0000256" key="7">
    <source>
        <dbReference type="ARBA" id="ARBA00022723"/>
    </source>
</evidence>
<evidence type="ECO:0000256" key="9">
    <source>
        <dbReference type="ARBA" id="ARBA00022833"/>
    </source>
</evidence>
<dbReference type="Pfam" id="PF01753">
    <property type="entry name" value="zf-MYND"/>
    <property type="match status" value="1"/>
</dbReference>
<evidence type="ECO:0000256" key="1">
    <source>
        <dbReference type="ARBA" id="ARBA00004496"/>
    </source>
</evidence>
<protein>
    <recommendedName>
        <fullName evidence="15">Protein-lysine N-trimethyltransferase SMYD5</fullName>
        <ecNumber evidence="2">2.1.1.359</ecNumber>
        <ecNumber evidence="10">2.1.1.372</ecNumber>
    </recommendedName>
    <alternativeName>
        <fullName evidence="11">SET and MYND domain-containing protein 5</fullName>
    </alternativeName>
    <alternativeName>
        <fullName evidence="16">[histone H3]-lysine20 N-trimethyltransferase SMYD5</fullName>
    </alternativeName>
    <alternativeName>
        <fullName evidence="17">[histone H4]-lysine36 N-trimethyltransferase SMYD5</fullName>
    </alternativeName>
</protein>
<evidence type="ECO:0000256" key="14">
    <source>
        <dbReference type="ARBA" id="ARBA00049497"/>
    </source>
</evidence>
<keyword evidence="21" id="KW-1185">Reference proteome</keyword>
<evidence type="ECO:0000256" key="3">
    <source>
        <dbReference type="ARBA" id="ARBA00022490"/>
    </source>
</evidence>
<sequence>MSLIHSFVFAELPSTKNTCVLPVVVSLRQVQQLLSVMAAKEVTVGEGQDSGVEVRIIGDPIGKGLFATRDYKSGDVIFEERPLVSCQFLWNAAYGYLACDFCMRPLETAEENAGRLAQDSQLSLPYPECCDTRRDTVVECPHCDVSYCSRECRESAWNQYHRTLCLRTFQPDPTHPLVMLQEAWKWWSLVPEFHCWLSRDTNSKRNNDPDDGQMHYPPETACIMLLARILATVRQAEDREGATALFLQFCHRTVNEEEEIAHKLLGAEFQNQLEALRALMEKSLWAPEVQHWLTPEGFRSLVALVGTNGQGIGTSPLSRWVRNCDSLNLPPNERQITDTLIDSIYQQLEKEAGGFLNNEGSGLYPLQSACNHSCAPNAMPTFPYNNFHLAMTAVRDITSGDEICVSYLDECNLGRSRHSRIAILRENYLFTCRCAKCEEQTGDPDVTSEEEMDDEAEEDDE</sequence>
<keyword evidence="5" id="KW-0808">Transferase</keyword>
<dbReference type="InterPro" id="IPR002893">
    <property type="entry name" value="Znf_MYND"/>
</dbReference>
<comment type="catalytic activity">
    <reaction evidence="12">
        <text>L-lysyl(36)-[histone H3] + 3 S-adenosyl-L-methionine = N(6),N(6),N(6)-trimethyl-L-lysyl(36)-[histone H3] + 3 S-adenosyl-L-homocysteine + 3 H(+)</text>
        <dbReference type="Rhea" id="RHEA:60324"/>
        <dbReference type="Rhea" id="RHEA-COMP:9785"/>
        <dbReference type="Rhea" id="RHEA-COMP:15536"/>
        <dbReference type="ChEBI" id="CHEBI:15378"/>
        <dbReference type="ChEBI" id="CHEBI:29969"/>
        <dbReference type="ChEBI" id="CHEBI:57856"/>
        <dbReference type="ChEBI" id="CHEBI:59789"/>
        <dbReference type="ChEBI" id="CHEBI:61961"/>
        <dbReference type="EC" id="2.1.1.359"/>
    </reaction>
</comment>
<keyword evidence="6" id="KW-0949">S-adenosyl-L-methionine</keyword>
<dbReference type="GO" id="GO:0005737">
    <property type="term" value="C:cytoplasm"/>
    <property type="evidence" value="ECO:0007669"/>
    <property type="project" value="UniProtKB-SubCell"/>
</dbReference>
<dbReference type="EC" id="2.1.1.359" evidence="2"/>
<name>A0AAE1KBE1_PETCI</name>
<dbReference type="PROSITE" id="PS50280">
    <property type="entry name" value="SET"/>
    <property type="match status" value="1"/>
</dbReference>
<dbReference type="InterPro" id="IPR046341">
    <property type="entry name" value="SET_dom_sf"/>
</dbReference>
<dbReference type="GO" id="GO:0140955">
    <property type="term" value="F:histone H3K36 trimethyltransferase activity"/>
    <property type="evidence" value="ECO:0007669"/>
    <property type="project" value="UniProtKB-EC"/>
</dbReference>
<evidence type="ECO:0000256" key="10">
    <source>
        <dbReference type="ARBA" id="ARBA00024057"/>
    </source>
</evidence>
<evidence type="ECO:0000256" key="8">
    <source>
        <dbReference type="ARBA" id="ARBA00022771"/>
    </source>
</evidence>
<organism evidence="20 21">
    <name type="scientific">Petrolisthes cinctipes</name>
    <name type="common">Flat porcelain crab</name>
    <dbReference type="NCBI Taxonomy" id="88211"/>
    <lineage>
        <taxon>Eukaryota</taxon>
        <taxon>Metazoa</taxon>
        <taxon>Ecdysozoa</taxon>
        <taxon>Arthropoda</taxon>
        <taxon>Crustacea</taxon>
        <taxon>Multicrustacea</taxon>
        <taxon>Malacostraca</taxon>
        <taxon>Eumalacostraca</taxon>
        <taxon>Eucarida</taxon>
        <taxon>Decapoda</taxon>
        <taxon>Pleocyemata</taxon>
        <taxon>Anomura</taxon>
        <taxon>Galatheoidea</taxon>
        <taxon>Porcellanidae</taxon>
        <taxon>Petrolisthes</taxon>
    </lineage>
</organism>
<feature type="domain" description="SET" evidence="19">
    <location>
        <begin position="50"/>
        <end position="408"/>
    </location>
</feature>
<evidence type="ECO:0000313" key="20">
    <source>
        <dbReference type="EMBL" id="KAK3870801.1"/>
    </source>
</evidence>
<dbReference type="GO" id="GO:0140943">
    <property type="term" value="F:histone H4K20 trimethyltransferase activity"/>
    <property type="evidence" value="ECO:0007669"/>
    <property type="project" value="UniProtKB-EC"/>
</dbReference>
<dbReference type="GO" id="GO:0032259">
    <property type="term" value="P:methylation"/>
    <property type="evidence" value="ECO:0007669"/>
    <property type="project" value="UniProtKB-KW"/>
</dbReference>
<dbReference type="Pfam" id="PF00856">
    <property type="entry name" value="SET"/>
    <property type="match status" value="1"/>
</dbReference>
<evidence type="ECO:0000256" key="13">
    <source>
        <dbReference type="ARBA" id="ARBA00048081"/>
    </source>
</evidence>
<keyword evidence="9" id="KW-0862">Zinc</keyword>
<keyword evidence="8" id="KW-0863">Zinc-finger</keyword>
<keyword evidence="4" id="KW-0489">Methyltransferase</keyword>
<comment type="caution">
    <text evidence="20">The sequence shown here is derived from an EMBL/GenBank/DDBJ whole genome shotgun (WGS) entry which is preliminary data.</text>
</comment>